<evidence type="ECO:0000256" key="5">
    <source>
        <dbReference type="ARBA" id="ARBA00022842"/>
    </source>
</evidence>
<dbReference type="Gene3D" id="3.90.79.10">
    <property type="entry name" value="Nucleoside Triphosphate Pyrophosphohydrolase"/>
    <property type="match status" value="1"/>
</dbReference>
<dbReference type="PROSITE" id="PS00893">
    <property type="entry name" value="NUDIX_BOX"/>
    <property type="match status" value="1"/>
</dbReference>
<proteinExistence type="inferred from homology"/>
<gene>
    <name evidence="7" type="ORF">OCK72_08765</name>
</gene>
<comment type="cofactor">
    <cofactor evidence="1">
        <name>Mg(2+)</name>
        <dbReference type="ChEBI" id="CHEBI:18420"/>
    </cofactor>
</comment>
<dbReference type="RefSeq" id="WP_265152527.1">
    <property type="nucleotide sequence ID" value="NZ_JAOXXL010000027.1"/>
</dbReference>
<keyword evidence="8" id="KW-1185">Reference proteome</keyword>
<dbReference type="InterPro" id="IPR003562">
    <property type="entry name" value="Mutator_MutX_prot"/>
</dbReference>
<reference evidence="7" key="1">
    <citation type="submission" date="2022-09" db="EMBL/GenBank/DDBJ databases">
        <authorList>
            <person name="Zoaiter M."/>
        </authorList>
    </citation>
    <scope>NUCLEOTIDE SEQUENCE</scope>
    <source>
        <strain evidence="7">DSM 19848</strain>
    </source>
</reference>
<evidence type="ECO:0000313" key="8">
    <source>
        <dbReference type="Proteomes" id="UP001062738"/>
    </source>
</evidence>
<dbReference type="PANTHER" id="PTHR43758:SF2">
    <property type="entry name" value="OXIDIZED PURINE NUCLEOSIDE TRIPHOSPHATE HYDROLASE"/>
    <property type="match status" value="1"/>
</dbReference>
<dbReference type="InterPro" id="IPR015867">
    <property type="entry name" value="N-reg_PII/ATP_PRibTrfase_C"/>
</dbReference>
<dbReference type="Proteomes" id="UP001062738">
    <property type="component" value="Unassembled WGS sequence"/>
</dbReference>
<dbReference type="InterPro" id="IPR000086">
    <property type="entry name" value="NUDIX_hydrolase_dom"/>
</dbReference>
<dbReference type="PROSITE" id="PS51462">
    <property type="entry name" value="NUDIX"/>
    <property type="match status" value="1"/>
</dbReference>
<dbReference type="EMBL" id="JAOXXL010000027">
    <property type="protein sequence ID" value="MCY7008715.1"/>
    <property type="molecule type" value="Genomic_DNA"/>
</dbReference>
<protein>
    <submittedName>
        <fullName evidence="7">NUDIX domain-containing protein</fullName>
    </submittedName>
</protein>
<dbReference type="CDD" id="cd18886">
    <property type="entry name" value="NUDIX_MutT_Nudt1"/>
    <property type="match status" value="1"/>
</dbReference>
<dbReference type="PANTHER" id="PTHR43758">
    <property type="entry name" value="7,8-DIHYDRO-8-OXOGUANINE TRIPHOSPHATASE"/>
    <property type="match status" value="1"/>
</dbReference>
<dbReference type="InterPro" id="IPR020084">
    <property type="entry name" value="NUDIX_hydrolase_CS"/>
</dbReference>
<dbReference type="SUPFAM" id="SSF102705">
    <property type="entry name" value="NIF3 (NGG1p interacting factor 3)-like"/>
    <property type="match status" value="1"/>
</dbReference>
<dbReference type="PRINTS" id="PR01402">
    <property type="entry name" value="MUTATORMUTX"/>
</dbReference>
<keyword evidence="3" id="KW-0479">Metal-binding</keyword>
<dbReference type="Pfam" id="PF00293">
    <property type="entry name" value="NUDIX"/>
    <property type="match status" value="1"/>
</dbReference>
<dbReference type="InterPro" id="IPR015797">
    <property type="entry name" value="NUDIX_hydrolase-like_dom_sf"/>
</dbReference>
<evidence type="ECO:0000256" key="3">
    <source>
        <dbReference type="ARBA" id="ARBA00022723"/>
    </source>
</evidence>
<accession>A0ABT4DJC1</accession>
<dbReference type="SUPFAM" id="SSF55811">
    <property type="entry name" value="Nudix"/>
    <property type="match status" value="1"/>
</dbReference>
<evidence type="ECO:0000256" key="4">
    <source>
        <dbReference type="ARBA" id="ARBA00022801"/>
    </source>
</evidence>
<evidence type="ECO:0000256" key="1">
    <source>
        <dbReference type="ARBA" id="ARBA00001946"/>
    </source>
</evidence>
<comment type="caution">
    <text evidence="7">The sequence shown here is derived from an EMBL/GenBank/DDBJ whole genome shotgun (WGS) entry which is preliminary data.</text>
</comment>
<name>A0ABT4DJC1_FUSSI</name>
<comment type="similarity">
    <text evidence="2">Belongs to the Nudix hydrolase family.</text>
</comment>
<feature type="domain" description="Nudix hydrolase" evidence="6">
    <location>
        <begin position="1"/>
        <end position="127"/>
    </location>
</feature>
<evidence type="ECO:0000256" key="2">
    <source>
        <dbReference type="ARBA" id="ARBA00005582"/>
    </source>
</evidence>
<keyword evidence="5" id="KW-0460">Magnesium</keyword>
<dbReference type="Gene3D" id="3.30.70.120">
    <property type="match status" value="1"/>
</dbReference>
<evidence type="ECO:0000259" key="6">
    <source>
        <dbReference type="PROSITE" id="PS51462"/>
    </source>
</evidence>
<keyword evidence="4" id="KW-0378">Hydrolase</keyword>
<organism evidence="7 8">
    <name type="scientific">Fusobacterium simiae</name>
    <dbReference type="NCBI Taxonomy" id="855"/>
    <lineage>
        <taxon>Bacteria</taxon>
        <taxon>Fusobacteriati</taxon>
        <taxon>Fusobacteriota</taxon>
        <taxon>Fusobacteriia</taxon>
        <taxon>Fusobacteriales</taxon>
        <taxon>Fusobacteriaceae</taxon>
        <taxon>Fusobacterium</taxon>
    </lineage>
</organism>
<evidence type="ECO:0000313" key="7">
    <source>
        <dbReference type="EMBL" id="MCY7008715.1"/>
    </source>
</evidence>
<sequence>MITTLCYLEKDNKYLMLHRTKKENDINKNKWLGVGGKLEKNESPEQCLFREVKEETGLTLIDYIHRGIVIFNFNDDESLYMYLYTSKNFSGKVQECSEGDLKWIDKSKVFNLNLWEGDKIFLDLLNKDTPFFYLTLNYKNDNLISSDLKFKEDNFACFEVFVPENYVKDIIKVLSRYDLLKEGNYTDVYALIDVEGHWTTLEGARAFIGEVGKESIEKEKLMKFRVKKEFADLTYYLIKKAHPYEVPVINIF</sequence>
<dbReference type="InterPro" id="IPR036069">
    <property type="entry name" value="DUF34/NIF3_sf"/>
</dbReference>